<keyword evidence="4" id="KW-1185">Reference proteome</keyword>
<keyword evidence="2" id="KW-0812">Transmembrane</keyword>
<dbReference type="Proteomes" id="UP000006201">
    <property type="component" value="Unassembled WGS sequence"/>
</dbReference>
<keyword evidence="2" id="KW-1133">Transmembrane helix</keyword>
<feature type="transmembrane region" description="Helical" evidence="2">
    <location>
        <begin position="39"/>
        <end position="59"/>
    </location>
</feature>
<feature type="transmembrane region" description="Helical" evidence="2">
    <location>
        <begin position="108"/>
        <end position="127"/>
    </location>
</feature>
<evidence type="ECO:0000256" key="2">
    <source>
        <dbReference type="SAM" id="Phobius"/>
    </source>
</evidence>
<feature type="region of interest" description="Disordered" evidence="1">
    <location>
        <begin position="1"/>
        <end position="21"/>
    </location>
</feature>
<feature type="transmembrane region" description="Helical" evidence="2">
    <location>
        <begin position="238"/>
        <end position="260"/>
    </location>
</feature>
<feature type="transmembrane region" description="Helical" evidence="2">
    <location>
        <begin position="329"/>
        <end position="348"/>
    </location>
</feature>
<accession>A4CEG1</accession>
<feature type="transmembrane region" description="Helical" evidence="2">
    <location>
        <begin position="200"/>
        <end position="218"/>
    </location>
</feature>
<dbReference type="RefSeq" id="WP_009839216.1">
    <property type="nucleotide sequence ID" value="NZ_AAOH01000008.1"/>
</dbReference>
<feature type="transmembrane region" description="Helical" evidence="2">
    <location>
        <begin position="392"/>
        <end position="412"/>
    </location>
</feature>
<gene>
    <name evidence="3" type="ORF">PTD2_10343</name>
</gene>
<feature type="transmembrane region" description="Helical" evidence="2">
    <location>
        <begin position="360"/>
        <end position="386"/>
    </location>
</feature>
<dbReference type="EMBL" id="AAOH01000008">
    <property type="protein sequence ID" value="EAR26973.1"/>
    <property type="molecule type" value="Genomic_DNA"/>
</dbReference>
<dbReference type="AlphaFoldDB" id="A4CEG1"/>
<feature type="transmembrane region" description="Helical" evidence="2">
    <location>
        <begin position="266"/>
        <end position="283"/>
    </location>
</feature>
<protein>
    <submittedName>
        <fullName evidence="3">Putative ATP synthase F0, A subunit</fullName>
    </submittedName>
</protein>
<name>A4CEG1_9GAMM</name>
<dbReference type="STRING" id="87626.PTD2_10343"/>
<reference evidence="3 4" key="1">
    <citation type="submission" date="2006-02" db="EMBL/GenBank/DDBJ databases">
        <authorList>
            <person name="Moran M.A."/>
            <person name="Kjelleberg S."/>
            <person name="Egan S."/>
            <person name="Saunders N."/>
            <person name="Thomas T."/>
            <person name="Ferriera S."/>
            <person name="Johnson J."/>
            <person name="Kravitz S."/>
            <person name="Halpern A."/>
            <person name="Remington K."/>
            <person name="Beeson K."/>
            <person name="Tran B."/>
            <person name="Rogers Y.-H."/>
            <person name="Friedman R."/>
            <person name="Venter J.C."/>
        </authorList>
    </citation>
    <scope>NUCLEOTIDE SEQUENCE [LARGE SCALE GENOMIC DNA]</scope>
    <source>
        <strain evidence="3 4">D2</strain>
    </source>
</reference>
<evidence type="ECO:0000256" key="1">
    <source>
        <dbReference type="SAM" id="MobiDB-lite"/>
    </source>
</evidence>
<dbReference type="eggNOG" id="COG3213">
    <property type="taxonomic scope" value="Bacteria"/>
</dbReference>
<proteinExistence type="predicted"/>
<organism evidence="3 4">
    <name type="scientific">Pseudoalteromonas tunicata D2</name>
    <dbReference type="NCBI Taxonomy" id="87626"/>
    <lineage>
        <taxon>Bacteria</taxon>
        <taxon>Pseudomonadati</taxon>
        <taxon>Pseudomonadota</taxon>
        <taxon>Gammaproteobacteria</taxon>
        <taxon>Alteromonadales</taxon>
        <taxon>Pseudoalteromonadaceae</taxon>
        <taxon>Pseudoalteromonas</taxon>
    </lineage>
</organism>
<dbReference type="Pfam" id="PF05940">
    <property type="entry name" value="NnrS"/>
    <property type="match status" value="1"/>
</dbReference>
<keyword evidence="2" id="KW-0472">Membrane</keyword>
<feature type="transmembrane region" description="Helical" evidence="2">
    <location>
        <begin position="163"/>
        <end position="180"/>
    </location>
</feature>
<comment type="caution">
    <text evidence="3">The sequence shown here is derived from an EMBL/GenBank/DDBJ whole genome shotgun (WGS) entry which is preliminary data.</text>
</comment>
<evidence type="ECO:0000313" key="4">
    <source>
        <dbReference type="Proteomes" id="UP000006201"/>
    </source>
</evidence>
<dbReference type="InterPro" id="IPR010266">
    <property type="entry name" value="NnrS"/>
</dbReference>
<dbReference type="HOGENOM" id="CLU_041785_2_0_6"/>
<evidence type="ECO:0000313" key="3">
    <source>
        <dbReference type="EMBL" id="EAR26973.1"/>
    </source>
</evidence>
<feature type="transmembrane region" description="Helical" evidence="2">
    <location>
        <begin position="295"/>
        <end position="317"/>
    </location>
</feature>
<feature type="transmembrane region" description="Helical" evidence="2">
    <location>
        <begin position="79"/>
        <end position="96"/>
    </location>
</feature>
<feature type="transmembrane region" description="Helical" evidence="2">
    <location>
        <begin position="133"/>
        <end position="151"/>
    </location>
</feature>
<sequence length="416" mass="46682">MNKLIMPSGQVASSPEDSKRSPSRLFLSHSLLSMAFRPLFLLASIVSVCVLLMWLGLLSGALLTVGPNLTAVVWHSHEMVYGFAATVAVGFLLTAVQTWTKRSTLPPAAMLCLIALWLSVRVSFWLLEKELGWFILLLQGSWWLLVLYHLAKPIWQSRNRRNYVFVVLLSMMMLLNLAVLYSDLIAQNAQLALHLVRTNILLFTLLIGLLGGRVIPFFTQSGLARIGMILTPRLTPKILEVTLLLSSLLGVLGFFVSYFIELYFSPGYLMLGSGCLHLMRMTYWHSFQSIKVALLWSLHLSYFILALGLILLGLSYFLPALNFSNALHIITIGAVGLMILTMMSRVSLGHTGRALVVSRFMVLAFACLILATFARFTLVLLQLYWWAWSVSAALWIVAFLLFIKVYLPILFAPRHS</sequence>